<accession>K0R0X6</accession>
<sequence>RAGPVSSRSASGGEQGQRAGEGSGEAPPGPGHVWTVSGTGKIVALPVREEDREASKSAAAVSKSAVPSAVPSQVPTKGVAPGPPPSSPVPLLCKASMSDDDSHGSDDGSLAFSDDGKDRSSTPPAGATPPACSASSSGGDEYDIVSPPRLGRSAGLLAFHPGSASAYPRRAGGRRRARRRDEDGDRGGDTGQDRRQAGRGRHLVVRLGEVVGHVAFVGSLGQGRVRGGHDRGDTRDALVERLLPVRGAGRAGGGRDGGRLPVVSELARRGGFLRSKSAVGPVVSWGPSSVFRKDGDGLQWGTKGMNVCYDLCVLSGLNGGAGMEDGYYAGHEGQVGGSMGWSFLGNLTSECLPKNVGLSGERPVNPFLLAAGLVLGTPVGRCSVRALSTQDDVVSVRKIDSKNIR</sequence>
<proteinExistence type="predicted"/>
<name>K0R0X6_THAOC</name>
<dbReference type="EMBL" id="AGNL01048133">
    <property type="protein sequence ID" value="EJK45933.1"/>
    <property type="molecule type" value="Genomic_DNA"/>
</dbReference>
<evidence type="ECO:0000313" key="3">
    <source>
        <dbReference type="Proteomes" id="UP000266841"/>
    </source>
</evidence>
<gene>
    <name evidence="2" type="ORF">THAOC_35429</name>
</gene>
<organism evidence="2 3">
    <name type="scientific">Thalassiosira oceanica</name>
    <name type="common">Marine diatom</name>
    <dbReference type="NCBI Taxonomy" id="159749"/>
    <lineage>
        <taxon>Eukaryota</taxon>
        <taxon>Sar</taxon>
        <taxon>Stramenopiles</taxon>
        <taxon>Ochrophyta</taxon>
        <taxon>Bacillariophyta</taxon>
        <taxon>Coscinodiscophyceae</taxon>
        <taxon>Thalassiosirophycidae</taxon>
        <taxon>Thalassiosirales</taxon>
        <taxon>Thalassiosiraceae</taxon>
        <taxon>Thalassiosira</taxon>
    </lineage>
</organism>
<reference evidence="2 3" key="1">
    <citation type="journal article" date="2012" name="Genome Biol.">
        <title>Genome and low-iron response of an oceanic diatom adapted to chronic iron limitation.</title>
        <authorList>
            <person name="Lommer M."/>
            <person name="Specht M."/>
            <person name="Roy A.S."/>
            <person name="Kraemer L."/>
            <person name="Andreson R."/>
            <person name="Gutowska M.A."/>
            <person name="Wolf J."/>
            <person name="Bergner S.V."/>
            <person name="Schilhabel M.B."/>
            <person name="Klostermeier U.C."/>
            <person name="Beiko R.G."/>
            <person name="Rosenstiel P."/>
            <person name="Hippler M."/>
            <person name="Laroche J."/>
        </authorList>
    </citation>
    <scope>NUCLEOTIDE SEQUENCE [LARGE SCALE GENOMIC DNA]</scope>
    <source>
        <strain evidence="2 3">CCMP1005</strain>
    </source>
</reference>
<feature type="non-terminal residue" evidence="2">
    <location>
        <position position="1"/>
    </location>
</feature>
<evidence type="ECO:0000313" key="2">
    <source>
        <dbReference type="EMBL" id="EJK45933.1"/>
    </source>
</evidence>
<feature type="compositionally biased region" description="Gly residues" evidence="1">
    <location>
        <begin position="13"/>
        <end position="23"/>
    </location>
</feature>
<feature type="region of interest" description="Disordered" evidence="1">
    <location>
        <begin position="1"/>
        <end position="199"/>
    </location>
</feature>
<dbReference type="AlphaFoldDB" id="K0R0X6"/>
<feature type="compositionally biased region" description="Polar residues" evidence="1">
    <location>
        <begin position="1"/>
        <end position="12"/>
    </location>
</feature>
<comment type="caution">
    <text evidence="2">The sequence shown here is derived from an EMBL/GenBank/DDBJ whole genome shotgun (WGS) entry which is preliminary data.</text>
</comment>
<protein>
    <submittedName>
        <fullName evidence="2">Uncharacterized protein</fullName>
    </submittedName>
</protein>
<keyword evidence="3" id="KW-1185">Reference proteome</keyword>
<feature type="compositionally biased region" description="Low complexity" evidence="1">
    <location>
        <begin position="56"/>
        <end position="72"/>
    </location>
</feature>
<feature type="compositionally biased region" description="Basic and acidic residues" evidence="1">
    <location>
        <begin position="179"/>
        <end position="196"/>
    </location>
</feature>
<dbReference type="Proteomes" id="UP000266841">
    <property type="component" value="Unassembled WGS sequence"/>
</dbReference>
<feature type="compositionally biased region" description="Low complexity" evidence="1">
    <location>
        <begin position="121"/>
        <end position="139"/>
    </location>
</feature>
<evidence type="ECO:0000256" key="1">
    <source>
        <dbReference type="SAM" id="MobiDB-lite"/>
    </source>
</evidence>